<evidence type="ECO:0000313" key="2">
    <source>
        <dbReference type="Proteomes" id="UP000002213"/>
    </source>
</evidence>
<gene>
    <name evidence="1" type="ordered locus">Amir_0180</name>
</gene>
<name>C6WF19_ACTMD</name>
<protein>
    <submittedName>
        <fullName evidence="1">Uncharacterized protein</fullName>
    </submittedName>
</protein>
<sequence length="51" mass="5661">MITTNCRGCGEIADCDINELCDYCANDPEINPDLCDECGGFGCEWCTEIYE</sequence>
<proteinExistence type="predicted"/>
<reference evidence="1 2" key="1">
    <citation type="journal article" date="2009" name="Stand. Genomic Sci.">
        <title>Complete genome sequence of Actinosynnema mirum type strain (101).</title>
        <authorList>
            <person name="Land M."/>
            <person name="Lapidus A."/>
            <person name="Mayilraj S."/>
            <person name="Chen F."/>
            <person name="Copeland A."/>
            <person name="Del Rio T.G."/>
            <person name="Nolan M."/>
            <person name="Lucas S."/>
            <person name="Tice H."/>
            <person name="Cheng J.F."/>
            <person name="Chertkov O."/>
            <person name="Bruce D."/>
            <person name="Goodwin L."/>
            <person name="Pitluck S."/>
            <person name="Rohde M."/>
            <person name="Goker M."/>
            <person name="Pati A."/>
            <person name="Ivanova N."/>
            <person name="Mavromatis K."/>
            <person name="Chen A."/>
            <person name="Palaniappan K."/>
            <person name="Hauser L."/>
            <person name="Chang Y.J."/>
            <person name="Jeffries C.C."/>
            <person name="Brettin T."/>
            <person name="Detter J.C."/>
            <person name="Han C."/>
            <person name="Chain P."/>
            <person name="Tindall B.J."/>
            <person name="Bristow J."/>
            <person name="Eisen J.A."/>
            <person name="Markowitz V."/>
            <person name="Hugenholtz P."/>
            <person name="Kyrpides N.C."/>
            <person name="Klenk H.P."/>
        </authorList>
    </citation>
    <scope>NUCLEOTIDE SEQUENCE [LARGE SCALE GENOMIC DNA]</scope>
    <source>
        <strain evidence="2">ATCC 29888 / DSM 43827 / JCM 3225 / NBRC 14064 / NCIMB 13271 / NRRL B-12336 / IMRU 3971 / 101</strain>
    </source>
</reference>
<dbReference type="STRING" id="446462.Amir_0180"/>
<organism evidence="1 2">
    <name type="scientific">Actinosynnema mirum (strain ATCC 29888 / DSM 43827 / JCM 3225 / NBRC 14064 / NCIMB 13271 / NRRL B-12336 / IMRU 3971 / 101)</name>
    <dbReference type="NCBI Taxonomy" id="446462"/>
    <lineage>
        <taxon>Bacteria</taxon>
        <taxon>Bacillati</taxon>
        <taxon>Actinomycetota</taxon>
        <taxon>Actinomycetes</taxon>
        <taxon>Pseudonocardiales</taxon>
        <taxon>Pseudonocardiaceae</taxon>
        <taxon>Actinosynnema</taxon>
    </lineage>
</organism>
<dbReference type="RefSeq" id="WP_012782814.1">
    <property type="nucleotide sequence ID" value="NC_013093.1"/>
</dbReference>
<dbReference type="EMBL" id="CP001630">
    <property type="protein sequence ID" value="ACU34151.1"/>
    <property type="molecule type" value="Genomic_DNA"/>
</dbReference>
<dbReference type="AlphaFoldDB" id="C6WF19"/>
<evidence type="ECO:0000313" key="1">
    <source>
        <dbReference type="EMBL" id="ACU34151.1"/>
    </source>
</evidence>
<accession>C6WF19</accession>
<dbReference type="Proteomes" id="UP000002213">
    <property type="component" value="Chromosome"/>
</dbReference>
<keyword evidence="2" id="KW-1185">Reference proteome</keyword>
<dbReference type="HOGENOM" id="CLU_3094683_0_0_11"/>
<dbReference type="KEGG" id="ami:Amir_0180"/>